<keyword evidence="2" id="KW-1185">Reference proteome</keyword>
<evidence type="ECO:0000313" key="1">
    <source>
        <dbReference type="EMBL" id="KAF2010688.1"/>
    </source>
</evidence>
<evidence type="ECO:0000313" key="2">
    <source>
        <dbReference type="Proteomes" id="UP000799778"/>
    </source>
</evidence>
<name>A0A6A5XCI8_9PLEO</name>
<dbReference type="GeneID" id="54289830"/>
<organism evidence="1 2">
    <name type="scientific">Aaosphaeria arxii CBS 175.79</name>
    <dbReference type="NCBI Taxonomy" id="1450172"/>
    <lineage>
        <taxon>Eukaryota</taxon>
        <taxon>Fungi</taxon>
        <taxon>Dikarya</taxon>
        <taxon>Ascomycota</taxon>
        <taxon>Pezizomycotina</taxon>
        <taxon>Dothideomycetes</taxon>
        <taxon>Pleosporomycetidae</taxon>
        <taxon>Pleosporales</taxon>
        <taxon>Pleosporales incertae sedis</taxon>
        <taxon>Aaosphaeria</taxon>
    </lineage>
</organism>
<gene>
    <name evidence="1" type="ORF">BU24DRAFT_467286</name>
</gene>
<dbReference type="Proteomes" id="UP000799778">
    <property type="component" value="Unassembled WGS sequence"/>
</dbReference>
<proteinExistence type="predicted"/>
<dbReference type="EMBL" id="ML978076">
    <property type="protein sequence ID" value="KAF2010688.1"/>
    <property type="molecule type" value="Genomic_DNA"/>
</dbReference>
<sequence length="104" mass="12077">MSIFLAPRSTHFVHIRHLNIFVTPHVIPNLTKILEATEQDPRDTAMITAKRFVRFRVVHPNDLALHRTWFERSNPLKGSPRYTALRDCAASSFERKDWSLGVPK</sequence>
<accession>A0A6A5XCI8</accession>
<protein>
    <submittedName>
        <fullName evidence="1">Uncharacterized protein</fullName>
    </submittedName>
</protein>
<dbReference type="RefSeq" id="XP_033379027.1">
    <property type="nucleotide sequence ID" value="XM_033532433.1"/>
</dbReference>
<dbReference type="AlphaFoldDB" id="A0A6A5XCI8"/>
<reference evidence="1" key="1">
    <citation type="journal article" date="2020" name="Stud. Mycol.">
        <title>101 Dothideomycetes genomes: a test case for predicting lifestyles and emergence of pathogens.</title>
        <authorList>
            <person name="Haridas S."/>
            <person name="Albert R."/>
            <person name="Binder M."/>
            <person name="Bloem J."/>
            <person name="Labutti K."/>
            <person name="Salamov A."/>
            <person name="Andreopoulos B."/>
            <person name="Baker S."/>
            <person name="Barry K."/>
            <person name="Bills G."/>
            <person name="Bluhm B."/>
            <person name="Cannon C."/>
            <person name="Castanera R."/>
            <person name="Culley D."/>
            <person name="Daum C."/>
            <person name="Ezra D."/>
            <person name="Gonzalez J."/>
            <person name="Henrissat B."/>
            <person name="Kuo A."/>
            <person name="Liang C."/>
            <person name="Lipzen A."/>
            <person name="Lutzoni F."/>
            <person name="Magnuson J."/>
            <person name="Mondo S."/>
            <person name="Nolan M."/>
            <person name="Ohm R."/>
            <person name="Pangilinan J."/>
            <person name="Park H.-J."/>
            <person name="Ramirez L."/>
            <person name="Alfaro M."/>
            <person name="Sun H."/>
            <person name="Tritt A."/>
            <person name="Yoshinaga Y."/>
            <person name="Zwiers L.-H."/>
            <person name="Turgeon B."/>
            <person name="Goodwin S."/>
            <person name="Spatafora J."/>
            <person name="Crous P."/>
            <person name="Grigoriev I."/>
        </authorList>
    </citation>
    <scope>NUCLEOTIDE SEQUENCE</scope>
    <source>
        <strain evidence="1">CBS 175.79</strain>
    </source>
</reference>